<evidence type="ECO:0000313" key="2">
    <source>
        <dbReference type="Proteomes" id="UP001320420"/>
    </source>
</evidence>
<gene>
    <name evidence="1" type="ORF">SLS62_006045</name>
</gene>
<protein>
    <submittedName>
        <fullName evidence="1">Uncharacterized protein</fullName>
    </submittedName>
</protein>
<dbReference type="SUPFAM" id="SSF48452">
    <property type="entry name" value="TPR-like"/>
    <property type="match status" value="1"/>
</dbReference>
<dbReference type="Gene3D" id="1.25.40.10">
    <property type="entry name" value="Tetratricopeptide repeat domain"/>
    <property type="match status" value="1"/>
</dbReference>
<dbReference type="Pfam" id="PF06041">
    <property type="entry name" value="DUF924"/>
    <property type="match status" value="1"/>
</dbReference>
<keyword evidence="2" id="KW-1185">Reference proteome</keyword>
<dbReference type="InterPro" id="IPR010323">
    <property type="entry name" value="DUF924"/>
</dbReference>
<name>A0AAN9UNB1_9PEZI</name>
<sequence>MAADLKSILTPALFQTIVEDGVPFSKTEPLDFNEVGRFMFTGTPPKSDEHTLSVLKTLSKIGLDNMPDMMEFLPPPSSPEFPTQCLGLQMLLDQAPRRLCSSKSVDGRWTNSYFDPVSYKLARAWLALPLEQRPDTWARWKGLGASLDYWIVLRLCWGAPLLHNPTREGQEIGLAFTEETRATVEQVTGLTDPNRRDREAILSDVYGFQRVFSAGSPQGADVTAASWCFWMAKLMDVHKPIVDRFGRYPYRNSIQGIESTEEEKKWLEETHHFGEAPPDVARRVREDVEAGRWTPLGEA</sequence>
<dbReference type="EMBL" id="JAKJXP020000042">
    <property type="protein sequence ID" value="KAK7752079.1"/>
    <property type="molecule type" value="Genomic_DNA"/>
</dbReference>
<dbReference type="AlphaFoldDB" id="A0AAN9UNB1"/>
<proteinExistence type="predicted"/>
<dbReference type="InterPro" id="IPR011990">
    <property type="entry name" value="TPR-like_helical_dom_sf"/>
</dbReference>
<comment type="caution">
    <text evidence="1">The sequence shown here is derived from an EMBL/GenBank/DDBJ whole genome shotgun (WGS) entry which is preliminary data.</text>
</comment>
<evidence type="ECO:0000313" key="1">
    <source>
        <dbReference type="EMBL" id="KAK7752079.1"/>
    </source>
</evidence>
<reference evidence="1 2" key="1">
    <citation type="submission" date="2024-02" db="EMBL/GenBank/DDBJ databases">
        <title>De novo assembly and annotation of 12 fungi associated with fruit tree decline syndrome in Ontario, Canada.</title>
        <authorList>
            <person name="Sulman M."/>
            <person name="Ellouze W."/>
            <person name="Ilyukhin E."/>
        </authorList>
    </citation>
    <scope>NUCLEOTIDE SEQUENCE [LARGE SCALE GENOMIC DNA]</scope>
    <source>
        <strain evidence="1 2">M11/M66-122</strain>
    </source>
</reference>
<accession>A0AAN9UNB1</accession>
<dbReference type="Proteomes" id="UP001320420">
    <property type="component" value="Unassembled WGS sequence"/>
</dbReference>
<organism evidence="1 2">
    <name type="scientific">Diatrype stigma</name>
    <dbReference type="NCBI Taxonomy" id="117547"/>
    <lineage>
        <taxon>Eukaryota</taxon>
        <taxon>Fungi</taxon>
        <taxon>Dikarya</taxon>
        <taxon>Ascomycota</taxon>
        <taxon>Pezizomycotina</taxon>
        <taxon>Sordariomycetes</taxon>
        <taxon>Xylariomycetidae</taxon>
        <taxon>Xylariales</taxon>
        <taxon>Diatrypaceae</taxon>
        <taxon>Diatrype</taxon>
    </lineage>
</organism>